<evidence type="ECO:0000259" key="1">
    <source>
        <dbReference type="Pfam" id="PF13827"/>
    </source>
</evidence>
<dbReference type="RefSeq" id="WP_249474442.1">
    <property type="nucleotide sequence ID" value="NZ_JAMBEP010000002.1"/>
</dbReference>
<evidence type="ECO:0000313" key="2">
    <source>
        <dbReference type="EMBL" id="MCL1635118.1"/>
    </source>
</evidence>
<evidence type="ECO:0000313" key="3">
    <source>
        <dbReference type="Proteomes" id="UP001431217"/>
    </source>
</evidence>
<keyword evidence="3" id="KW-1185">Reference proteome</keyword>
<dbReference type="InterPro" id="IPR025240">
    <property type="entry name" value="DUF4189"/>
</dbReference>
<dbReference type="Proteomes" id="UP001431217">
    <property type="component" value="Unassembled WGS sequence"/>
</dbReference>
<protein>
    <submittedName>
        <fullName evidence="2">DUF4189 domain-containing protein</fullName>
    </submittedName>
</protein>
<dbReference type="Pfam" id="PF13827">
    <property type="entry name" value="DUF4189"/>
    <property type="match status" value="1"/>
</dbReference>
<dbReference type="EMBL" id="JAMBEP010000002">
    <property type="protein sequence ID" value="MCL1635118.1"/>
    <property type="molecule type" value="Genomic_DNA"/>
</dbReference>
<proteinExistence type="predicted"/>
<reference evidence="2 3" key="1">
    <citation type="submission" date="2022-05" db="EMBL/GenBank/DDBJ databases">
        <title>Luteimonas sp. SX5, whole genome shotgun sequencing project.</title>
        <authorList>
            <person name="Zhao G."/>
            <person name="Shen L."/>
        </authorList>
    </citation>
    <scope>NUCLEOTIDE SEQUENCE [LARGE SCALE GENOMIC DNA]</scope>
    <source>
        <strain evidence="2 3">SX5</strain>
    </source>
</reference>
<gene>
    <name evidence="2" type="ORF">M2650_10835</name>
</gene>
<feature type="domain" description="DUF4189" evidence="1">
    <location>
        <begin position="5"/>
        <end position="100"/>
    </location>
</feature>
<comment type="caution">
    <text evidence="2">The sequence shown here is derived from an EMBL/GenBank/DDBJ whole genome shotgun (WGS) entry which is preliminary data.</text>
</comment>
<organism evidence="2 3">
    <name type="scientific">Luteimonas galliterrae</name>
    <dbReference type="NCBI Taxonomy" id="2940486"/>
    <lineage>
        <taxon>Bacteria</taxon>
        <taxon>Pseudomonadati</taxon>
        <taxon>Pseudomonadota</taxon>
        <taxon>Gammaproteobacteria</taxon>
        <taxon>Lysobacterales</taxon>
        <taxon>Lysobacteraceae</taxon>
        <taxon>Luteimonas</taxon>
    </lineage>
</organism>
<sequence length="107" mass="11788">MPRKWGSIAVDPAKQVAGFSKGMETDRRAEKAAIKDCKFRGGKSCKLETTYSNQCVGMVVGKNSIFRTARAETEGKALHFAMTICEYESGVKCQIYYAGCSFADRVN</sequence>
<accession>A0ABT0MJT6</accession>
<name>A0ABT0MJT6_9GAMM</name>